<dbReference type="InterPro" id="IPR011083">
    <property type="entry name" value="Phage_tail_collar_dom"/>
</dbReference>
<dbReference type="OrthoDB" id="9810174at2"/>
<proteinExistence type="predicted"/>
<comment type="caution">
    <text evidence="2">The sequence shown here is derived from an EMBL/GenBank/DDBJ whole genome shotgun (WGS) entry which is preliminary data.</text>
</comment>
<gene>
    <name evidence="2" type="ORF">FCL42_05690</name>
</gene>
<evidence type="ECO:0000313" key="2">
    <source>
        <dbReference type="EMBL" id="TKB56627.1"/>
    </source>
</evidence>
<dbReference type="RefSeq" id="WP_136862431.1">
    <property type="nucleotide sequence ID" value="NZ_SWCJ01000003.1"/>
</dbReference>
<evidence type="ECO:0000259" key="1">
    <source>
        <dbReference type="Pfam" id="PF07484"/>
    </source>
</evidence>
<dbReference type="SUPFAM" id="SSF88874">
    <property type="entry name" value="Receptor-binding domain of short tail fibre protein gp12"/>
    <property type="match status" value="1"/>
</dbReference>
<accession>A0A4U1BSM6</accession>
<protein>
    <submittedName>
        <fullName evidence="2">Phage tail protein</fullName>
    </submittedName>
</protein>
<dbReference type="Gene3D" id="3.90.1340.10">
    <property type="entry name" value="Phage tail collar domain"/>
    <property type="match status" value="1"/>
</dbReference>
<dbReference type="AlphaFoldDB" id="A0A4U1BSM6"/>
<reference evidence="2 3" key="1">
    <citation type="submission" date="2019-04" db="EMBL/GenBank/DDBJ databases">
        <authorList>
            <person name="Hwang J.C."/>
        </authorList>
    </citation>
    <scope>NUCLEOTIDE SEQUENCE [LARGE SCALE GENOMIC DNA]</scope>
    <source>
        <strain evidence="2 3">IMCC35002</strain>
    </source>
</reference>
<feature type="domain" description="Phage tail collar" evidence="1">
    <location>
        <begin position="7"/>
        <end position="62"/>
    </location>
</feature>
<dbReference type="Proteomes" id="UP000305675">
    <property type="component" value="Unassembled WGS sequence"/>
</dbReference>
<name>A0A4U1BSM6_9GAMM</name>
<organism evidence="2 3">
    <name type="scientific">Ferrimonas aestuarii</name>
    <dbReference type="NCBI Taxonomy" id="2569539"/>
    <lineage>
        <taxon>Bacteria</taxon>
        <taxon>Pseudomonadati</taxon>
        <taxon>Pseudomonadota</taxon>
        <taxon>Gammaproteobacteria</taxon>
        <taxon>Alteromonadales</taxon>
        <taxon>Ferrimonadaceae</taxon>
        <taxon>Ferrimonas</taxon>
    </lineage>
</organism>
<evidence type="ECO:0000313" key="3">
    <source>
        <dbReference type="Proteomes" id="UP000305675"/>
    </source>
</evidence>
<sequence length="200" mass="21107">MDPFIAQIIMFGGNFAPRGWAFCNGQLMAISSNNALFSLIGTTYGGDGRSTFALPDLRGRAPIHAGTGPGLTTRPLGYRSGTETVTLTPNQMPQHTHLASATNQAVSQLKLSPETGTSQSPIANGSIGAVGAPPKSSNSALIFNDDDEPSVIQNGMSVQTNVNTQVTLFNSGGSQWHNNMQPYLAVNYIIALYGTYPSRS</sequence>
<dbReference type="EMBL" id="SWCJ01000003">
    <property type="protein sequence ID" value="TKB56627.1"/>
    <property type="molecule type" value="Genomic_DNA"/>
</dbReference>
<dbReference type="InterPro" id="IPR037053">
    <property type="entry name" value="Phage_tail_collar_dom_sf"/>
</dbReference>
<dbReference type="Pfam" id="PF07484">
    <property type="entry name" value="Collar"/>
    <property type="match status" value="1"/>
</dbReference>
<keyword evidence="3" id="KW-1185">Reference proteome</keyword>